<comment type="function">
    <text evidence="5">May play the central regulatory role in sporulation. It may be an element of the effector pathway responsible for the activation of sporulation genes in response to nutritional stress. Spo0A may act in concert with spo0H (a sigma factor) to control the expression of some genes that are critical to the sporulation process.</text>
</comment>
<dbReference type="PANTHER" id="PTHR43214">
    <property type="entry name" value="TWO-COMPONENT RESPONSE REGULATOR"/>
    <property type="match status" value="1"/>
</dbReference>
<dbReference type="CDD" id="cd17535">
    <property type="entry name" value="REC_NarL-like"/>
    <property type="match status" value="1"/>
</dbReference>
<reference evidence="8 9" key="1">
    <citation type="submission" date="2020-08" db="EMBL/GenBank/DDBJ databases">
        <title>Draft genome sequencing of an Anaerocolumna strain isolated from anoxic soil subjected to BSD treatment.</title>
        <authorList>
            <person name="Uek A."/>
            <person name="Tonouchi A."/>
        </authorList>
    </citation>
    <scope>NUCLEOTIDE SEQUENCE [LARGE SCALE GENOMIC DNA]</scope>
    <source>
        <strain evidence="8 9">CTTW</strain>
    </source>
</reference>
<keyword evidence="3" id="KW-0238">DNA-binding</keyword>
<dbReference type="InterPro" id="IPR016032">
    <property type="entry name" value="Sig_transdc_resp-reg_C-effctor"/>
</dbReference>
<evidence type="ECO:0000256" key="2">
    <source>
        <dbReference type="ARBA" id="ARBA00023015"/>
    </source>
</evidence>
<dbReference type="PROSITE" id="PS50110">
    <property type="entry name" value="RESPONSE_REGULATORY"/>
    <property type="match status" value="1"/>
</dbReference>
<dbReference type="Proteomes" id="UP000515703">
    <property type="component" value="Chromosome"/>
</dbReference>
<dbReference type="InterPro" id="IPR039420">
    <property type="entry name" value="WalR-like"/>
</dbReference>
<keyword evidence="6" id="KW-0597">Phosphoprotein</keyword>
<dbReference type="KEGG" id="acht:bsdcttw_22430"/>
<dbReference type="PANTHER" id="PTHR43214:SF37">
    <property type="entry name" value="TRANSCRIPTIONAL REGULATORY PROTEIN YDFI"/>
    <property type="match status" value="1"/>
</dbReference>
<evidence type="ECO:0000259" key="7">
    <source>
        <dbReference type="PROSITE" id="PS50110"/>
    </source>
</evidence>
<dbReference type="GO" id="GO:0003677">
    <property type="term" value="F:DNA binding"/>
    <property type="evidence" value="ECO:0007669"/>
    <property type="project" value="UniProtKB-KW"/>
</dbReference>
<keyword evidence="9" id="KW-1185">Reference proteome</keyword>
<evidence type="ECO:0000256" key="6">
    <source>
        <dbReference type="PROSITE-ProRule" id="PRU00169"/>
    </source>
</evidence>
<name>A0A7I8DLL5_9FIRM</name>
<gene>
    <name evidence="8" type="ORF">bsdcttw_22430</name>
</gene>
<dbReference type="SUPFAM" id="SSF52172">
    <property type="entry name" value="CheY-like"/>
    <property type="match status" value="1"/>
</dbReference>
<proteinExistence type="predicted"/>
<keyword evidence="4" id="KW-0804">Transcription</keyword>
<dbReference type="SUPFAM" id="SSF46894">
    <property type="entry name" value="C-terminal effector domain of the bipartite response regulators"/>
    <property type="match status" value="1"/>
</dbReference>
<reference evidence="8 9" key="2">
    <citation type="submission" date="2020-08" db="EMBL/GenBank/DDBJ databases">
        <authorList>
            <person name="Ueki A."/>
            <person name="Tonouchi A."/>
        </authorList>
    </citation>
    <scope>NUCLEOTIDE SEQUENCE [LARGE SCALE GENOMIC DNA]</scope>
    <source>
        <strain evidence="8 9">CTTW</strain>
    </source>
</reference>
<evidence type="ECO:0000256" key="4">
    <source>
        <dbReference type="ARBA" id="ARBA00023163"/>
    </source>
</evidence>
<feature type="domain" description="Response regulatory" evidence="7">
    <location>
        <begin position="7"/>
        <end position="125"/>
    </location>
</feature>
<protein>
    <recommendedName>
        <fullName evidence="1">Stage 0 sporulation protein A homolog</fullName>
    </recommendedName>
</protein>
<feature type="modified residue" description="4-aspartylphosphate" evidence="6">
    <location>
        <position position="58"/>
    </location>
</feature>
<evidence type="ECO:0000256" key="3">
    <source>
        <dbReference type="ARBA" id="ARBA00023125"/>
    </source>
</evidence>
<keyword evidence="2" id="KW-0805">Transcription regulation</keyword>
<evidence type="ECO:0000256" key="1">
    <source>
        <dbReference type="ARBA" id="ARBA00018672"/>
    </source>
</evidence>
<dbReference type="RefSeq" id="WP_185259475.1">
    <property type="nucleotide sequence ID" value="NZ_AP023368.1"/>
</dbReference>
<dbReference type="GO" id="GO:0006355">
    <property type="term" value="P:regulation of DNA-templated transcription"/>
    <property type="evidence" value="ECO:0007669"/>
    <property type="project" value="InterPro"/>
</dbReference>
<evidence type="ECO:0000313" key="8">
    <source>
        <dbReference type="EMBL" id="BCJ99202.1"/>
    </source>
</evidence>
<dbReference type="Gene3D" id="3.40.50.2300">
    <property type="match status" value="1"/>
</dbReference>
<dbReference type="Pfam" id="PF00072">
    <property type="entry name" value="Response_reg"/>
    <property type="match status" value="1"/>
</dbReference>
<dbReference type="GO" id="GO:0000160">
    <property type="term" value="P:phosphorelay signal transduction system"/>
    <property type="evidence" value="ECO:0007669"/>
    <property type="project" value="InterPro"/>
</dbReference>
<organism evidence="8 9">
    <name type="scientific">Anaerocolumna chitinilytica</name>
    <dbReference type="NCBI Taxonomy" id="1727145"/>
    <lineage>
        <taxon>Bacteria</taxon>
        <taxon>Bacillati</taxon>
        <taxon>Bacillota</taxon>
        <taxon>Clostridia</taxon>
        <taxon>Lachnospirales</taxon>
        <taxon>Lachnospiraceae</taxon>
        <taxon>Anaerocolumna</taxon>
    </lineage>
</organism>
<sequence>MPDSKIKVLLVEDDLDFIYLTETLLTADPGIEYVGYATNNIDAFRLSTSLKPHVVLMDLNLTGRNLDGIEVSKKIRCSTDAKVLIITSFEDYDTVTLACAKSFASGYVFKSQFDILLQTIKHTAHGNTPQEHLIHSLILNQLSDAEKAVLLKINGEEISLNSSSKTISNQKTTILKKLGLKNQKEIPHLFRLKG</sequence>
<dbReference type="InterPro" id="IPR058245">
    <property type="entry name" value="NreC/VraR/RcsB-like_REC"/>
</dbReference>
<evidence type="ECO:0000256" key="5">
    <source>
        <dbReference type="ARBA" id="ARBA00024867"/>
    </source>
</evidence>
<evidence type="ECO:0000313" key="9">
    <source>
        <dbReference type="Proteomes" id="UP000515703"/>
    </source>
</evidence>
<dbReference type="AlphaFoldDB" id="A0A7I8DLL5"/>
<dbReference type="InterPro" id="IPR011006">
    <property type="entry name" value="CheY-like_superfamily"/>
</dbReference>
<dbReference type="SMART" id="SM00448">
    <property type="entry name" value="REC"/>
    <property type="match status" value="1"/>
</dbReference>
<accession>A0A7I8DLL5</accession>
<dbReference type="EMBL" id="AP023368">
    <property type="protein sequence ID" value="BCJ99202.1"/>
    <property type="molecule type" value="Genomic_DNA"/>
</dbReference>
<dbReference type="InterPro" id="IPR001789">
    <property type="entry name" value="Sig_transdc_resp-reg_receiver"/>
</dbReference>